<dbReference type="SUPFAM" id="SSF63882">
    <property type="entry name" value="MoeA N-terminal region -like"/>
    <property type="match status" value="1"/>
</dbReference>
<dbReference type="Gene3D" id="2.40.340.10">
    <property type="entry name" value="MoeA, C-terminal, domain IV"/>
    <property type="match status" value="1"/>
</dbReference>
<dbReference type="InterPro" id="IPR005111">
    <property type="entry name" value="MoeA_C_domain_IV"/>
</dbReference>
<dbReference type="GO" id="GO:0046872">
    <property type="term" value="F:metal ion binding"/>
    <property type="evidence" value="ECO:0007669"/>
    <property type="project" value="UniProtKB-UniRule"/>
</dbReference>
<evidence type="ECO:0000256" key="10">
    <source>
        <dbReference type="ARBA" id="ARBA00047317"/>
    </source>
</evidence>
<dbReference type="RefSeq" id="WP_303592618.1">
    <property type="nucleotide sequence ID" value="NZ_JAUORK010000001.1"/>
</dbReference>
<feature type="domain" description="MoaB/Mog" evidence="12">
    <location>
        <begin position="210"/>
        <end position="353"/>
    </location>
</feature>
<dbReference type="EC" id="2.10.1.1" evidence="11"/>
<protein>
    <recommendedName>
        <fullName evidence="11">Molybdopterin molybdenumtransferase</fullName>
        <ecNumber evidence="11">2.10.1.1</ecNumber>
    </recommendedName>
</protein>
<dbReference type="PANTHER" id="PTHR10192">
    <property type="entry name" value="MOLYBDOPTERIN BIOSYNTHESIS PROTEIN"/>
    <property type="match status" value="1"/>
</dbReference>
<accession>A0AAP4X0B6</accession>
<comment type="cofactor">
    <cofactor evidence="1 11">
        <name>Mg(2+)</name>
        <dbReference type="ChEBI" id="CHEBI:18420"/>
    </cofactor>
</comment>
<organism evidence="13 14">
    <name type="scientific">Cobetia amphilecti</name>
    <dbReference type="NCBI Taxonomy" id="1055104"/>
    <lineage>
        <taxon>Bacteria</taxon>
        <taxon>Pseudomonadati</taxon>
        <taxon>Pseudomonadota</taxon>
        <taxon>Gammaproteobacteria</taxon>
        <taxon>Oceanospirillales</taxon>
        <taxon>Halomonadaceae</taxon>
        <taxon>Cobetia</taxon>
    </lineage>
</organism>
<evidence type="ECO:0000256" key="2">
    <source>
        <dbReference type="ARBA" id="ARBA00002901"/>
    </source>
</evidence>
<evidence type="ECO:0000256" key="7">
    <source>
        <dbReference type="ARBA" id="ARBA00022723"/>
    </source>
</evidence>
<reference evidence="13" key="1">
    <citation type="submission" date="2023-07" db="EMBL/GenBank/DDBJ databases">
        <title>Genome content predicts the carbon catabolic preferences of heterotrophic bacteria.</title>
        <authorList>
            <person name="Gralka M."/>
        </authorList>
    </citation>
    <scope>NUCLEOTIDE SEQUENCE</scope>
    <source>
        <strain evidence="13">C2R13</strain>
    </source>
</reference>
<dbReference type="GO" id="GO:0005829">
    <property type="term" value="C:cytosol"/>
    <property type="evidence" value="ECO:0007669"/>
    <property type="project" value="TreeGrafter"/>
</dbReference>
<keyword evidence="7 11" id="KW-0479">Metal-binding</keyword>
<dbReference type="AlphaFoldDB" id="A0AAP4X0B6"/>
<dbReference type="InterPro" id="IPR038987">
    <property type="entry name" value="MoeA-like"/>
</dbReference>
<comment type="pathway">
    <text evidence="3 11">Cofactor biosynthesis; molybdopterin biosynthesis.</text>
</comment>
<dbReference type="PROSITE" id="PS01079">
    <property type="entry name" value="MOCF_BIOSYNTHESIS_2"/>
    <property type="match status" value="1"/>
</dbReference>
<dbReference type="GO" id="GO:0006777">
    <property type="term" value="P:Mo-molybdopterin cofactor biosynthetic process"/>
    <property type="evidence" value="ECO:0007669"/>
    <property type="project" value="UniProtKB-UniRule"/>
</dbReference>
<keyword evidence="5 11" id="KW-0500">Molybdenum</keyword>
<dbReference type="Pfam" id="PF03454">
    <property type="entry name" value="MoeA_C"/>
    <property type="match status" value="1"/>
</dbReference>
<evidence type="ECO:0000256" key="8">
    <source>
        <dbReference type="ARBA" id="ARBA00022842"/>
    </source>
</evidence>
<comment type="caution">
    <text evidence="13">The sequence shown here is derived from an EMBL/GenBank/DDBJ whole genome shotgun (WGS) entry which is preliminary data.</text>
</comment>
<comment type="function">
    <text evidence="2 11">Catalyzes the insertion of molybdate into adenylated molybdopterin with the concomitant release of AMP.</text>
</comment>
<dbReference type="Gene3D" id="3.90.105.10">
    <property type="entry name" value="Molybdopterin biosynthesis moea protein, domain 2"/>
    <property type="match status" value="1"/>
</dbReference>
<dbReference type="SUPFAM" id="SSF63867">
    <property type="entry name" value="MoeA C-terminal domain-like"/>
    <property type="match status" value="1"/>
</dbReference>
<name>A0AAP4X0B6_9GAMM</name>
<dbReference type="FunFam" id="3.40.980.10:FF:000004">
    <property type="entry name" value="Molybdopterin molybdenumtransferase"/>
    <property type="match status" value="1"/>
</dbReference>
<evidence type="ECO:0000256" key="5">
    <source>
        <dbReference type="ARBA" id="ARBA00022505"/>
    </source>
</evidence>
<keyword evidence="9 11" id="KW-0501">Molybdenum cofactor biosynthesis</keyword>
<dbReference type="InterPro" id="IPR036688">
    <property type="entry name" value="MoeA_C_domain_IV_sf"/>
</dbReference>
<evidence type="ECO:0000256" key="1">
    <source>
        <dbReference type="ARBA" id="ARBA00001946"/>
    </source>
</evidence>
<dbReference type="SMART" id="SM00852">
    <property type="entry name" value="MoCF_biosynth"/>
    <property type="match status" value="1"/>
</dbReference>
<proteinExistence type="inferred from homology"/>
<dbReference type="InterPro" id="IPR036425">
    <property type="entry name" value="MoaB/Mog-like_dom_sf"/>
</dbReference>
<dbReference type="PANTHER" id="PTHR10192:SF5">
    <property type="entry name" value="GEPHYRIN"/>
    <property type="match status" value="1"/>
</dbReference>
<dbReference type="Gene3D" id="2.170.190.11">
    <property type="entry name" value="Molybdopterin biosynthesis moea protein, domain 3"/>
    <property type="match status" value="1"/>
</dbReference>
<dbReference type="NCBIfam" id="NF045515">
    <property type="entry name" value="Glp_gephyrin"/>
    <property type="match status" value="1"/>
</dbReference>
<evidence type="ECO:0000256" key="6">
    <source>
        <dbReference type="ARBA" id="ARBA00022679"/>
    </source>
</evidence>
<dbReference type="InterPro" id="IPR005110">
    <property type="entry name" value="MoeA_linker/N"/>
</dbReference>
<comment type="catalytic activity">
    <reaction evidence="10">
        <text>adenylyl-molybdopterin + molybdate = Mo-molybdopterin + AMP + H(+)</text>
        <dbReference type="Rhea" id="RHEA:35047"/>
        <dbReference type="ChEBI" id="CHEBI:15378"/>
        <dbReference type="ChEBI" id="CHEBI:36264"/>
        <dbReference type="ChEBI" id="CHEBI:62727"/>
        <dbReference type="ChEBI" id="CHEBI:71302"/>
        <dbReference type="ChEBI" id="CHEBI:456215"/>
        <dbReference type="EC" id="2.10.1.1"/>
    </reaction>
</comment>
<dbReference type="Gene3D" id="3.40.980.10">
    <property type="entry name" value="MoaB/Mog-like domain"/>
    <property type="match status" value="1"/>
</dbReference>
<evidence type="ECO:0000259" key="12">
    <source>
        <dbReference type="SMART" id="SM00852"/>
    </source>
</evidence>
<dbReference type="SUPFAM" id="SSF53218">
    <property type="entry name" value="Molybdenum cofactor biosynthesis proteins"/>
    <property type="match status" value="1"/>
</dbReference>
<keyword evidence="6 11" id="KW-0808">Transferase</keyword>
<dbReference type="CDD" id="cd00887">
    <property type="entry name" value="MoeA"/>
    <property type="match status" value="1"/>
</dbReference>
<dbReference type="Pfam" id="PF03453">
    <property type="entry name" value="MoeA_N"/>
    <property type="match status" value="1"/>
</dbReference>
<gene>
    <name evidence="13" type="ORF">Q4535_01400</name>
</gene>
<dbReference type="Pfam" id="PF00994">
    <property type="entry name" value="MoCF_biosynth"/>
    <property type="match status" value="1"/>
</dbReference>
<dbReference type="InterPro" id="IPR008284">
    <property type="entry name" value="MoCF_biosynth_CS"/>
</dbReference>
<dbReference type="GO" id="GO:0061599">
    <property type="term" value="F:molybdopterin molybdotransferase activity"/>
    <property type="evidence" value="ECO:0007669"/>
    <property type="project" value="UniProtKB-UniRule"/>
</dbReference>
<evidence type="ECO:0000256" key="4">
    <source>
        <dbReference type="ARBA" id="ARBA00010763"/>
    </source>
</evidence>
<sequence>MPTDASKDPHSRPSPSEAAECGCDAVPVGAKGLAPLASALAALRDSCPLMPAERVAVSDAAGRVLAEDVHAELDVPPADNSQMDGYCARVADIGDGAWLPISQRIAAGQPATPLAMASCARLFTGAEIPDGADVVVMQEEVTLREGEDGATLAWLPGPRTRGDNIRVQGRDVSKGNRLLAAGTRLDAAALGLLCGQGASHVMVRRKVRVALFATGDELIEPGQPLKPGQIYNSNRVMLSQMLSDFGAEVVLAPLNVADTFEATRDALASAAQQADLIVTCGGVSVGEEDHVRPAIEALGSLDLWRLAIKPGKPLALGRINSPRGDAVRVVGLPGNPVSSWVGGWLFLRPLLGEMTDCAALRELKRLTVRAAFSARTAIRQDHLRVTLAPGSDGKLEAHAFPDQNSAVLSSCAGAQALAVIPPHAQLNHGDSVECLWLER</sequence>
<dbReference type="EMBL" id="JAUORK010000001">
    <property type="protein sequence ID" value="MDO6670763.1"/>
    <property type="molecule type" value="Genomic_DNA"/>
</dbReference>
<comment type="similarity">
    <text evidence="4 11">Belongs to the MoeA family.</text>
</comment>
<evidence type="ECO:0000256" key="3">
    <source>
        <dbReference type="ARBA" id="ARBA00005046"/>
    </source>
</evidence>
<dbReference type="Proteomes" id="UP001170481">
    <property type="component" value="Unassembled WGS sequence"/>
</dbReference>
<dbReference type="InterPro" id="IPR001453">
    <property type="entry name" value="MoaB/Mog_dom"/>
</dbReference>
<evidence type="ECO:0000256" key="11">
    <source>
        <dbReference type="RuleBase" id="RU365090"/>
    </source>
</evidence>
<evidence type="ECO:0000313" key="14">
    <source>
        <dbReference type="Proteomes" id="UP001170481"/>
    </source>
</evidence>
<keyword evidence="8 11" id="KW-0460">Magnesium</keyword>
<dbReference type="InterPro" id="IPR036135">
    <property type="entry name" value="MoeA_linker/N_sf"/>
</dbReference>
<evidence type="ECO:0000313" key="13">
    <source>
        <dbReference type="EMBL" id="MDO6670763.1"/>
    </source>
</evidence>
<evidence type="ECO:0000256" key="9">
    <source>
        <dbReference type="ARBA" id="ARBA00023150"/>
    </source>
</evidence>